<organism evidence="1 2">
    <name type="scientific">Panagrolaimus superbus</name>
    <dbReference type="NCBI Taxonomy" id="310955"/>
    <lineage>
        <taxon>Eukaryota</taxon>
        <taxon>Metazoa</taxon>
        <taxon>Ecdysozoa</taxon>
        <taxon>Nematoda</taxon>
        <taxon>Chromadorea</taxon>
        <taxon>Rhabditida</taxon>
        <taxon>Tylenchina</taxon>
        <taxon>Panagrolaimomorpha</taxon>
        <taxon>Panagrolaimoidea</taxon>
        <taxon>Panagrolaimidae</taxon>
        <taxon>Panagrolaimus</taxon>
    </lineage>
</organism>
<reference evidence="2" key="1">
    <citation type="submission" date="2022-11" db="UniProtKB">
        <authorList>
            <consortium name="WormBaseParasite"/>
        </authorList>
    </citation>
    <scope>IDENTIFICATION</scope>
</reference>
<accession>A0A914YCF6</accession>
<evidence type="ECO:0000313" key="2">
    <source>
        <dbReference type="WBParaSite" id="PSU_v2.g15154.t1"/>
    </source>
</evidence>
<sequence>MEEHLFILRRTVRETHKAESFLQKNVKEIKNILRSMIDNNADSIKKLLEEVEERVGRGESTVETTDKLEQLNSKLTNTLKTPDDAMQEFEEVRKEGREARETLRKCLAS</sequence>
<dbReference type="AlphaFoldDB" id="A0A914YCF6"/>
<dbReference type="Proteomes" id="UP000887577">
    <property type="component" value="Unplaced"/>
</dbReference>
<proteinExistence type="predicted"/>
<protein>
    <submittedName>
        <fullName evidence="2">Uncharacterized protein</fullName>
    </submittedName>
</protein>
<dbReference type="WBParaSite" id="PSU_v2.g15154.t1">
    <property type="protein sequence ID" value="PSU_v2.g15154.t1"/>
    <property type="gene ID" value="PSU_v2.g15154"/>
</dbReference>
<name>A0A914YCF6_9BILA</name>
<keyword evidence="1" id="KW-1185">Reference proteome</keyword>
<evidence type="ECO:0000313" key="1">
    <source>
        <dbReference type="Proteomes" id="UP000887577"/>
    </source>
</evidence>